<feature type="region of interest" description="Disordered" evidence="1">
    <location>
        <begin position="1"/>
        <end position="285"/>
    </location>
</feature>
<feature type="compositionally biased region" description="Low complexity" evidence="1">
    <location>
        <begin position="219"/>
        <end position="235"/>
    </location>
</feature>
<feature type="compositionally biased region" description="Low complexity" evidence="1">
    <location>
        <begin position="90"/>
        <end position="120"/>
    </location>
</feature>
<dbReference type="InParanoid" id="A0A165GWS3"/>
<keyword evidence="3" id="KW-1185">Reference proteome</keyword>
<evidence type="ECO:0000313" key="2">
    <source>
        <dbReference type="EMBL" id="KZF22698.1"/>
    </source>
</evidence>
<dbReference type="EMBL" id="KV407458">
    <property type="protein sequence ID" value="KZF22698.1"/>
    <property type="molecule type" value="Genomic_DNA"/>
</dbReference>
<dbReference type="GeneID" id="28896201"/>
<accession>A0A165GWS3</accession>
<feature type="compositionally biased region" description="Polar residues" evidence="1">
    <location>
        <begin position="25"/>
        <end position="35"/>
    </location>
</feature>
<feature type="compositionally biased region" description="Polar residues" evidence="1">
    <location>
        <begin position="79"/>
        <end position="89"/>
    </location>
</feature>
<dbReference type="RefSeq" id="XP_018188253.1">
    <property type="nucleotide sequence ID" value="XM_018331064.1"/>
</dbReference>
<organism evidence="2 3">
    <name type="scientific">Xylona heveae (strain CBS 132557 / TC161)</name>
    <dbReference type="NCBI Taxonomy" id="1328760"/>
    <lineage>
        <taxon>Eukaryota</taxon>
        <taxon>Fungi</taxon>
        <taxon>Dikarya</taxon>
        <taxon>Ascomycota</taxon>
        <taxon>Pezizomycotina</taxon>
        <taxon>Xylonomycetes</taxon>
        <taxon>Xylonales</taxon>
        <taxon>Xylonaceae</taxon>
        <taxon>Xylona</taxon>
    </lineage>
</organism>
<gene>
    <name evidence="2" type="ORF">L228DRAFT_238615</name>
</gene>
<feature type="compositionally biased region" description="Low complexity" evidence="1">
    <location>
        <begin position="162"/>
        <end position="171"/>
    </location>
</feature>
<reference evidence="2 3" key="1">
    <citation type="journal article" date="2016" name="Fungal Biol.">
        <title>The genome of Xylona heveae provides a window into fungal endophytism.</title>
        <authorList>
            <person name="Gazis R."/>
            <person name="Kuo A."/>
            <person name="Riley R."/>
            <person name="LaButti K."/>
            <person name="Lipzen A."/>
            <person name="Lin J."/>
            <person name="Amirebrahimi M."/>
            <person name="Hesse C.N."/>
            <person name="Spatafora J.W."/>
            <person name="Henrissat B."/>
            <person name="Hainaut M."/>
            <person name="Grigoriev I.V."/>
            <person name="Hibbett D.S."/>
        </authorList>
    </citation>
    <scope>NUCLEOTIDE SEQUENCE [LARGE SCALE GENOMIC DNA]</scope>
    <source>
        <strain evidence="2 3">TC161</strain>
    </source>
</reference>
<feature type="compositionally biased region" description="Basic residues" evidence="1">
    <location>
        <begin position="181"/>
        <end position="193"/>
    </location>
</feature>
<dbReference type="OrthoDB" id="5380416at2759"/>
<proteinExistence type="predicted"/>
<name>A0A165GWS3_XYLHT</name>
<dbReference type="Proteomes" id="UP000076632">
    <property type="component" value="Unassembled WGS sequence"/>
</dbReference>
<dbReference type="AlphaFoldDB" id="A0A165GWS3"/>
<sequence length="285" mass="29250">MASSPQEKRQSRLVFSAPAPPSAATGRSSTSSPGAGNNYKLPSIQPVDYSLTAGTDIPPPESSPATPQSPGQLHDGRSSNEANLTAKSGSSRPLTSLSAAPSSSSPTSSSSPSVRKLLSLGSLNGAYTNPKDEAGAGKNTSATTSTPSPQPGRNNLAMKAPSVASSSNGSSTLLQPPSTISKRKSGNWFRRKSASWGHILSSSSDHHESKNQPTSSPASKNTPTTPDSPTSYSVPRKPLGEAARNVQSTHAAQRRPATPPPTLPSLDATLDGGSLSADDLFKDIK</sequence>
<evidence type="ECO:0000256" key="1">
    <source>
        <dbReference type="SAM" id="MobiDB-lite"/>
    </source>
</evidence>
<protein>
    <submittedName>
        <fullName evidence="2">Uncharacterized protein</fullName>
    </submittedName>
</protein>
<feature type="compositionally biased region" description="Basic and acidic residues" evidence="1">
    <location>
        <begin position="1"/>
        <end position="10"/>
    </location>
</feature>
<evidence type="ECO:0000313" key="3">
    <source>
        <dbReference type="Proteomes" id="UP000076632"/>
    </source>
</evidence>
<dbReference type="OMA" id="SASWGHI"/>